<dbReference type="Proteomes" id="UP000813068">
    <property type="component" value="Unassembled WGS sequence"/>
</dbReference>
<proteinExistence type="inferred from homology"/>
<evidence type="ECO:0000256" key="7">
    <source>
        <dbReference type="ARBA" id="ARBA00023237"/>
    </source>
</evidence>
<evidence type="ECO:0000256" key="8">
    <source>
        <dbReference type="SAM" id="Coils"/>
    </source>
</evidence>
<comment type="similarity">
    <text evidence="2">Belongs to the outer membrane factor (OMF) (TC 1.B.17) family.</text>
</comment>
<comment type="caution">
    <text evidence="9">The sequence shown here is derived from an EMBL/GenBank/DDBJ whole genome shotgun (WGS) entry which is preliminary data.</text>
</comment>
<protein>
    <submittedName>
        <fullName evidence="9">TolC family outer membrane protein</fullName>
    </submittedName>
</protein>
<organism evidence="9 10">
    <name type="scientific">Geopseudomonas aromaticivorans</name>
    <dbReference type="NCBI Taxonomy" id="2849492"/>
    <lineage>
        <taxon>Bacteria</taxon>
        <taxon>Pseudomonadati</taxon>
        <taxon>Pseudomonadota</taxon>
        <taxon>Gammaproteobacteria</taxon>
        <taxon>Pseudomonadales</taxon>
        <taxon>Pseudomonadaceae</taxon>
        <taxon>Geopseudomonas</taxon>
    </lineage>
</organism>
<feature type="coiled-coil region" evidence="8">
    <location>
        <begin position="332"/>
        <end position="384"/>
    </location>
</feature>
<dbReference type="InterPro" id="IPR051906">
    <property type="entry name" value="TolC-like"/>
</dbReference>
<evidence type="ECO:0000256" key="4">
    <source>
        <dbReference type="ARBA" id="ARBA00022452"/>
    </source>
</evidence>
<evidence type="ECO:0000256" key="2">
    <source>
        <dbReference type="ARBA" id="ARBA00007613"/>
    </source>
</evidence>
<dbReference type="PANTHER" id="PTHR30026">
    <property type="entry name" value="OUTER MEMBRANE PROTEIN TOLC"/>
    <property type="match status" value="1"/>
</dbReference>
<accession>A0ABS6N2F3</accession>
<evidence type="ECO:0000313" key="10">
    <source>
        <dbReference type="Proteomes" id="UP000813068"/>
    </source>
</evidence>
<evidence type="ECO:0000313" key="9">
    <source>
        <dbReference type="EMBL" id="MBV2135000.1"/>
    </source>
</evidence>
<keyword evidence="6" id="KW-0472">Membrane</keyword>
<keyword evidence="5" id="KW-0812">Transmembrane</keyword>
<gene>
    <name evidence="9" type="ORF">KRX52_19700</name>
</gene>
<name>A0ABS6N2F3_9GAMM</name>
<dbReference type="InterPro" id="IPR003423">
    <property type="entry name" value="OMP_efflux"/>
</dbReference>
<keyword evidence="7" id="KW-0998">Cell outer membrane</keyword>
<reference evidence="9 10" key="1">
    <citation type="submission" date="2021-06" db="EMBL/GenBank/DDBJ databases">
        <title>Differences between aerobic and microaerobic xylene degrading microbial communities.</title>
        <authorList>
            <person name="Banerjee S."/>
            <person name="Tancsics A."/>
        </authorList>
    </citation>
    <scope>NUCLEOTIDE SEQUENCE [LARGE SCALE GENOMIC DNA]</scope>
    <source>
        <strain evidence="9 10">MAP12</strain>
    </source>
</reference>
<dbReference type="PANTHER" id="PTHR30026:SF20">
    <property type="entry name" value="OUTER MEMBRANE PROTEIN TOLC"/>
    <property type="match status" value="1"/>
</dbReference>
<keyword evidence="8" id="KW-0175">Coiled coil</keyword>
<dbReference type="NCBIfam" id="TIGR01844">
    <property type="entry name" value="type_I_sec_TolC"/>
    <property type="match status" value="1"/>
</dbReference>
<evidence type="ECO:0000256" key="6">
    <source>
        <dbReference type="ARBA" id="ARBA00023136"/>
    </source>
</evidence>
<keyword evidence="4" id="KW-1134">Transmembrane beta strand</keyword>
<sequence length="476" mass="53004">MTTLGEPLQALAHAPQVHSGAAAERTRDGQAVVDLWQLSQEATFEDQRILAARARNQSSQWRKREALGQLLPQVNASGSFSRSEQETEQNRLLYNGDRYMLGLSQALYDPKIWHNYRRFSALAQQQAAEYEATREAATVDLIERYFMVLAAEDQLELVRAELRTTQHNLDRVNALYSRQLAMITDTLEMSARVDALEAAEIKAHNTVATSREALSELVGHSLSGQLKRIGEQANFYPPAQGLEYWEQQAMASNPTLLARQKAVDAAQASLRQAKSGHLPSVNLNLAAQRSDIGYENSMTPRTDTYVASVGVMVPIYSGGSTSAQVSSTYEDLMTAEHELEAVRREVIRETRTAYSGMEAGLNKIAASRKALESARKSRQAAEKAFGFGMMNAVDVLNTVKEEYATHRDLLKSQYDFIMNIMVLRRWSGTLVNDDVRKVNEWLVSPDEPQTINLSLCADTRCLPLPSSSATGHTRHP</sequence>
<evidence type="ECO:0000256" key="3">
    <source>
        <dbReference type="ARBA" id="ARBA00022448"/>
    </source>
</evidence>
<dbReference type="EMBL" id="JAHRGL010000080">
    <property type="protein sequence ID" value="MBV2135000.1"/>
    <property type="molecule type" value="Genomic_DNA"/>
</dbReference>
<comment type="subcellular location">
    <subcellularLocation>
        <location evidence="1">Cell outer membrane</location>
    </subcellularLocation>
</comment>
<keyword evidence="3" id="KW-0813">Transport</keyword>
<keyword evidence="10" id="KW-1185">Reference proteome</keyword>
<dbReference type="Pfam" id="PF02321">
    <property type="entry name" value="OEP"/>
    <property type="match status" value="2"/>
</dbReference>
<evidence type="ECO:0000256" key="5">
    <source>
        <dbReference type="ARBA" id="ARBA00022692"/>
    </source>
</evidence>
<evidence type="ECO:0000256" key="1">
    <source>
        <dbReference type="ARBA" id="ARBA00004442"/>
    </source>
</evidence>
<dbReference type="InterPro" id="IPR010130">
    <property type="entry name" value="T1SS_OMP_TolC"/>
</dbReference>